<dbReference type="InterPro" id="IPR002833">
    <property type="entry name" value="PTH2"/>
</dbReference>
<evidence type="ECO:0000256" key="2">
    <source>
        <dbReference type="ARBA" id="ARBA00022801"/>
    </source>
</evidence>
<dbReference type="AlphaFoldDB" id="A0A1Q9LBR6"/>
<evidence type="ECO:0000313" key="4">
    <source>
        <dbReference type="EMBL" id="OLR89460.1"/>
    </source>
</evidence>
<dbReference type="EC" id="3.1.1.29" evidence="1"/>
<evidence type="ECO:0000313" key="5">
    <source>
        <dbReference type="Proteomes" id="UP000186040"/>
    </source>
</evidence>
<keyword evidence="5" id="KW-1185">Reference proteome</keyword>
<comment type="catalytic activity">
    <reaction evidence="3">
        <text>an N-acyl-L-alpha-aminoacyl-tRNA + H2O = an N-acyl-L-amino acid + a tRNA + H(+)</text>
        <dbReference type="Rhea" id="RHEA:54448"/>
        <dbReference type="Rhea" id="RHEA-COMP:10123"/>
        <dbReference type="Rhea" id="RHEA-COMP:13883"/>
        <dbReference type="ChEBI" id="CHEBI:15377"/>
        <dbReference type="ChEBI" id="CHEBI:15378"/>
        <dbReference type="ChEBI" id="CHEBI:59874"/>
        <dbReference type="ChEBI" id="CHEBI:78442"/>
        <dbReference type="ChEBI" id="CHEBI:138191"/>
        <dbReference type="EC" id="3.1.1.29"/>
    </reaction>
</comment>
<dbReference type="Gene3D" id="3.40.1490.10">
    <property type="entry name" value="Bit1"/>
    <property type="match status" value="1"/>
</dbReference>
<dbReference type="GO" id="GO:0004045">
    <property type="term" value="F:peptidyl-tRNA hydrolase activity"/>
    <property type="evidence" value="ECO:0007669"/>
    <property type="project" value="UniProtKB-EC"/>
</dbReference>
<dbReference type="STRING" id="1193682.BJP25_05055"/>
<dbReference type="Proteomes" id="UP000186040">
    <property type="component" value="Unassembled WGS sequence"/>
</dbReference>
<dbReference type="EMBL" id="MKQR01000032">
    <property type="protein sequence ID" value="OLR89460.1"/>
    <property type="molecule type" value="Genomic_DNA"/>
</dbReference>
<gene>
    <name evidence="4" type="ORF">BJP25_05055</name>
</gene>
<evidence type="ECO:0000256" key="3">
    <source>
        <dbReference type="ARBA" id="ARBA00048707"/>
    </source>
</evidence>
<dbReference type="OrthoDB" id="5184773at2"/>
<dbReference type="SUPFAM" id="SSF102462">
    <property type="entry name" value="Peptidyl-tRNA hydrolase II"/>
    <property type="match status" value="1"/>
</dbReference>
<evidence type="ECO:0000256" key="1">
    <source>
        <dbReference type="ARBA" id="ARBA00013260"/>
    </source>
</evidence>
<protein>
    <recommendedName>
        <fullName evidence="1">peptidyl-tRNA hydrolase</fullName>
        <ecNumber evidence="1">3.1.1.29</ecNumber>
    </recommendedName>
</protein>
<keyword evidence="2 4" id="KW-0378">Hydrolase</keyword>
<sequence>MTAILDPLAERYASWLTRPAAAAHDTSDEDPERVRAMPVVLRIERDPQPDRTALLEAAAAAAIAVCLAPEASQEWYPELSDWVSGRIRKVSRRARGAHWAAVQDLPGVTVEVDGAQARALIPYRVVETPKEVSRLQISGSELPASTPGPVPEGAPLLWLNPTVPMTAGKAAAQVGHGTMLLAALLHAEGDQARLDAWAASGFRTAVRTPSAADWAAVNPAAAPDEAWRAHGLAVVRDAGFTEVAPGTVTVLARRP</sequence>
<reference evidence="4 5" key="1">
    <citation type="submission" date="2016-10" db="EMBL/GenBank/DDBJ databases">
        <title>The Draft Genome Sequence of Actinokineospora bangkokensis 44EHWT reveals the biosynthetic pathway of antifungal compounds Thailandins with unusual extender unit butylmalonyl-CoA.</title>
        <authorList>
            <person name="Greule A."/>
            <person name="Intra B."/>
            <person name="Flemming S."/>
            <person name="Rommel M.G."/>
            <person name="Panbangred W."/>
            <person name="Bechthold A."/>
        </authorList>
    </citation>
    <scope>NUCLEOTIDE SEQUENCE [LARGE SCALE GENOMIC DNA]</scope>
    <source>
        <strain evidence="4 5">44EHW</strain>
    </source>
</reference>
<dbReference type="RefSeq" id="WP_075978643.1">
    <property type="nucleotide sequence ID" value="NZ_MKQR01000032.1"/>
</dbReference>
<organism evidence="4 5">
    <name type="scientific">Actinokineospora bangkokensis</name>
    <dbReference type="NCBI Taxonomy" id="1193682"/>
    <lineage>
        <taxon>Bacteria</taxon>
        <taxon>Bacillati</taxon>
        <taxon>Actinomycetota</taxon>
        <taxon>Actinomycetes</taxon>
        <taxon>Pseudonocardiales</taxon>
        <taxon>Pseudonocardiaceae</taxon>
        <taxon>Actinokineospora</taxon>
    </lineage>
</organism>
<dbReference type="Pfam" id="PF01981">
    <property type="entry name" value="PTH2"/>
    <property type="match status" value="1"/>
</dbReference>
<dbReference type="InterPro" id="IPR023476">
    <property type="entry name" value="Pep_tRNA_hydro_II_dom_sf"/>
</dbReference>
<accession>A0A1Q9LBR6</accession>
<proteinExistence type="predicted"/>
<name>A0A1Q9LBR6_9PSEU</name>
<comment type="caution">
    <text evidence="4">The sequence shown here is derived from an EMBL/GenBank/DDBJ whole genome shotgun (WGS) entry which is preliminary data.</text>
</comment>